<evidence type="ECO:0000256" key="3">
    <source>
        <dbReference type="SAM" id="SignalP"/>
    </source>
</evidence>
<dbReference type="Pfam" id="PF13620">
    <property type="entry name" value="CarboxypepD_reg"/>
    <property type="match status" value="1"/>
</dbReference>
<comment type="subcellular location">
    <subcellularLocation>
        <location evidence="2">Cell outer membrane</location>
        <topology evidence="2">Multi-pass membrane protein</topology>
    </subcellularLocation>
</comment>
<dbReference type="GO" id="GO:0009279">
    <property type="term" value="C:cell outer membrane"/>
    <property type="evidence" value="ECO:0007669"/>
    <property type="project" value="UniProtKB-SubCell"/>
</dbReference>
<reference evidence="5" key="2">
    <citation type="submission" date="2020-09" db="EMBL/GenBank/DDBJ databases">
        <authorList>
            <person name="Sun Q."/>
            <person name="Zhou Y."/>
        </authorList>
    </citation>
    <scope>NUCLEOTIDE SEQUENCE</scope>
    <source>
        <strain evidence="5">CGMCC 1.15290</strain>
    </source>
</reference>
<dbReference type="PROSITE" id="PS52016">
    <property type="entry name" value="TONB_DEPENDENT_REC_3"/>
    <property type="match status" value="1"/>
</dbReference>
<dbReference type="InterPro" id="IPR012910">
    <property type="entry name" value="Plug_dom"/>
</dbReference>
<accession>A0A917MS15</accession>
<dbReference type="NCBIfam" id="TIGR04057">
    <property type="entry name" value="SusC_RagA_signa"/>
    <property type="match status" value="1"/>
</dbReference>
<feature type="chain" id="PRO_5037571207" evidence="3">
    <location>
        <begin position="19"/>
        <end position="1055"/>
    </location>
</feature>
<dbReference type="NCBIfam" id="TIGR04056">
    <property type="entry name" value="OMP_RagA_SusC"/>
    <property type="match status" value="1"/>
</dbReference>
<dbReference type="GO" id="GO:0044718">
    <property type="term" value="P:siderophore transmembrane transport"/>
    <property type="evidence" value="ECO:0007669"/>
    <property type="project" value="TreeGrafter"/>
</dbReference>
<dbReference type="GO" id="GO:0015344">
    <property type="term" value="F:siderophore uptake transmembrane transporter activity"/>
    <property type="evidence" value="ECO:0007669"/>
    <property type="project" value="TreeGrafter"/>
</dbReference>
<evidence type="ECO:0000256" key="1">
    <source>
        <dbReference type="ARBA" id="ARBA00022729"/>
    </source>
</evidence>
<keyword evidence="6" id="KW-1185">Reference proteome</keyword>
<keyword evidence="2" id="KW-0998">Cell outer membrane</keyword>
<dbReference type="InterPro" id="IPR023996">
    <property type="entry name" value="TonB-dep_OMP_SusC/RagA"/>
</dbReference>
<evidence type="ECO:0000256" key="2">
    <source>
        <dbReference type="PROSITE-ProRule" id="PRU01360"/>
    </source>
</evidence>
<keyword evidence="2" id="KW-0813">Transport</keyword>
<dbReference type="EMBL" id="BMIB01000001">
    <property type="protein sequence ID" value="GGH60413.1"/>
    <property type="molecule type" value="Genomic_DNA"/>
</dbReference>
<feature type="signal peptide" evidence="3">
    <location>
        <begin position="1"/>
        <end position="18"/>
    </location>
</feature>
<gene>
    <name evidence="5" type="ORF">GCM10011379_08240</name>
</gene>
<dbReference type="InterPro" id="IPR039426">
    <property type="entry name" value="TonB-dep_rcpt-like"/>
</dbReference>
<protein>
    <submittedName>
        <fullName evidence="5">SusC/RagA family TonB-linked outer membrane protein</fullName>
    </submittedName>
</protein>
<keyword evidence="2" id="KW-0472">Membrane</keyword>
<dbReference type="Gene3D" id="2.60.40.1120">
    <property type="entry name" value="Carboxypeptidase-like, regulatory domain"/>
    <property type="match status" value="1"/>
</dbReference>
<dbReference type="Pfam" id="PF07715">
    <property type="entry name" value="Plug"/>
    <property type="match status" value="1"/>
</dbReference>
<organism evidence="5 6">
    <name type="scientific">Filimonas zeae</name>
    <dbReference type="NCBI Taxonomy" id="1737353"/>
    <lineage>
        <taxon>Bacteria</taxon>
        <taxon>Pseudomonadati</taxon>
        <taxon>Bacteroidota</taxon>
        <taxon>Chitinophagia</taxon>
        <taxon>Chitinophagales</taxon>
        <taxon>Chitinophagaceae</taxon>
        <taxon>Filimonas</taxon>
    </lineage>
</organism>
<comment type="similarity">
    <text evidence="2">Belongs to the TonB-dependent receptor family.</text>
</comment>
<dbReference type="Proteomes" id="UP000627292">
    <property type="component" value="Unassembled WGS sequence"/>
</dbReference>
<dbReference type="PANTHER" id="PTHR30069:SF29">
    <property type="entry name" value="HEMOGLOBIN AND HEMOGLOBIN-HAPTOGLOBIN-BINDING PROTEIN 1-RELATED"/>
    <property type="match status" value="1"/>
</dbReference>
<evidence type="ECO:0000313" key="5">
    <source>
        <dbReference type="EMBL" id="GGH60413.1"/>
    </source>
</evidence>
<dbReference type="InterPro" id="IPR008969">
    <property type="entry name" value="CarboxyPept-like_regulatory"/>
</dbReference>
<dbReference type="SUPFAM" id="SSF56935">
    <property type="entry name" value="Porins"/>
    <property type="match status" value="1"/>
</dbReference>
<keyword evidence="2" id="KW-0812">Transmembrane</keyword>
<dbReference type="AlphaFoldDB" id="A0A917MS15"/>
<sequence>MLALGAMLLSAAPVLTHAQDNPASSSRTNASKTVKGRITDDKGAPLEQAVVQAKGTGRKTLTRADGSFSLEVPDTSSVLMVSHVNMAYQEYRFTGTDLNLQMKPLNAALDDVIVVGYGTKKKSDVLGSVSTVTARDIEDLPVANLSTALKNRAPGVGVSQSSGRPGATTSITIRQATSFAGVVAQPLFVIDGLVEMNKDDPSGSVAFQNLDASQIETITFLKDAAATIYGSRGANGVVLVTTKRGKPGKPKINYTGSYGISEASKMPEMLNAYDHAVLLNQLVLGKRPFNVPATELYTQKELDYLSTLSDQSWLDQTWTNAHLSRHTVNISGGTDRITFFAGANYYKENGNLRDLFVTKYGLRFGMNAKITNNLTADVSISTDNTDLNRPAPKGTTATEQSDQMNATVSSLMYTPRWIPMYIDGRPVFSNPPNWHPFELQNSKSYARSKSQGLTINAALNYKVPQIEGLSFRVQYGRNTRNNFGKEYYPSYDLYEFVREGVHTNQGTIATTNVMFTNTLQRVVNIRNSNSISEAYDASSNWQLNEAVSYARVFGDHNISVMLAAEQNQTFGDAYKASREIQVIPGVDQLWAFSQDKNNMDNSGQSTYSGRVSYLGRLNYSLKNKYLLEAAFRRDASPNFHPDRQWGFFPSVALGWKISEESFFSRNVRFINDLKLRFNVGLTGNDAVGTFLWKNRYTSTTGMLFGTSPAMTNGLNPNVVPNIYITWEKALYKDIGLDGTFFNRKFNFSLDFYHRHNYDMLESPTATMPNSFGSNIGQVNYGQMNAWGIEGSLGYNGNITKDLSYFVNMNVSWTDNKVLRRYYNAGTDTGWKNPIGVRTDRGVEGYVATGIVRTQADVDAILSKTPGYTINGDTIRVGMLNYQDLNGDGKITELDRTRIAGRSEAILGGGFNLGMAYKGIKLSMNISVSVGGKAMWKKADVAPPTKDATALNIWKDSWTASNPNAAYPVIYSPWANEASTFWMRNGTMMRVNNMTLSYSLPAAISNRYKIPEFRVYVSGTNLWNIINPTPYKDQATNLIADYPILRSWTFGLSATL</sequence>
<reference evidence="5" key="1">
    <citation type="journal article" date="2014" name="Int. J. Syst. Evol. Microbiol.">
        <title>Complete genome sequence of Corynebacterium casei LMG S-19264T (=DSM 44701T), isolated from a smear-ripened cheese.</title>
        <authorList>
            <consortium name="US DOE Joint Genome Institute (JGI-PGF)"/>
            <person name="Walter F."/>
            <person name="Albersmeier A."/>
            <person name="Kalinowski J."/>
            <person name="Ruckert C."/>
        </authorList>
    </citation>
    <scope>NUCLEOTIDE SEQUENCE</scope>
    <source>
        <strain evidence="5">CGMCC 1.15290</strain>
    </source>
</reference>
<feature type="domain" description="TonB-dependent receptor plug" evidence="4">
    <location>
        <begin position="122"/>
        <end position="237"/>
    </location>
</feature>
<dbReference type="InterPro" id="IPR023997">
    <property type="entry name" value="TonB-dep_OMP_SusC/RagA_CS"/>
</dbReference>
<evidence type="ECO:0000313" key="6">
    <source>
        <dbReference type="Proteomes" id="UP000627292"/>
    </source>
</evidence>
<dbReference type="PANTHER" id="PTHR30069">
    <property type="entry name" value="TONB-DEPENDENT OUTER MEMBRANE RECEPTOR"/>
    <property type="match status" value="1"/>
</dbReference>
<dbReference type="InterPro" id="IPR037066">
    <property type="entry name" value="Plug_dom_sf"/>
</dbReference>
<dbReference type="SUPFAM" id="SSF49464">
    <property type="entry name" value="Carboxypeptidase regulatory domain-like"/>
    <property type="match status" value="1"/>
</dbReference>
<proteinExistence type="inferred from homology"/>
<dbReference type="Gene3D" id="2.170.130.10">
    <property type="entry name" value="TonB-dependent receptor, plug domain"/>
    <property type="match status" value="1"/>
</dbReference>
<comment type="caution">
    <text evidence="5">The sequence shown here is derived from an EMBL/GenBank/DDBJ whole genome shotgun (WGS) entry which is preliminary data.</text>
</comment>
<keyword evidence="1 3" id="KW-0732">Signal</keyword>
<name>A0A917MS15_9BACT</name>
<evidence type="ECO:0000259" key="4">
    <source>
        <dbReference type="Pfam" id="PF07715"/>
    </source>
</evidence>
<keyword evidence="2" id="KW-1134">Transmembrane beta strand</keyword>